<dbReference type="InterPro" id="IPR027120">
    <property type="entry name" value="Smc2_ABC"/>
</dbReference>
<sequence length="1198" mass="136854">MYLEELLIEGFKSYVSRTQITGWDPEFNAITGLNGTGKSNILDAICFVLGITNLSQVRASNLQDLIYKRGQAGVTKASVTIVFNNEDRERSPVGFEAYKQITVTRQVLMGGRTKYIVNGHNAQQQTVQNLFQSVQLNINNPHFLIMQGRITKVLNMKPTEILSMVEEAAGTKMFEDRKTKAIATMAKKERKVEEINTLLLEDIIPKLDHLRAEKRVYLDFQKNEAEMERLNRLVISYEYKKHEEKLNKSGADNDNRHNMINELKAKVHAIESEIQKIEQEKKSVSEKMKKNSASGSKIRDLEAQIKEYSTQLVRLNTKKDLLESSTTDEQRSLSMLATQKGELAHNLDDKKHAYERINREYEVFKKDYDEKTTEMKNTDELIQTLTTGISAEEGRENGYMEQLQHSKNAANQASTSEEQASLKIRHMRRELSEKEPQAAKALAESQGSVVALEKKKVEIAEIQNQLNALNWNPDIENDLLRRKQGEQDRISELYDEKEALNRKLSSLNFQYSNPTPNFDRSQVKGLVAELITLDKEHFEASTALEICAGGKLYNVVVENEKVGAQLLDGGKLKRRWTLIPLNKIQGQIISDSKIQAAQDIAPGKVNLALSLVGYEDEVYQAMEWIFGSTFICDDAKTAKDVTFNKQVRVKSVTLDGDVYDPFGTLSGGSKPNSAGILVKVQELNQVNQEIEHHTKILESLDEEIRASQKFIADYRKCKQRLDLQSHEFALLEQRMSKSTHAQLAARVDALKEQIVQQEEIMHQAQQEKEKAIEECTRIEAEMADFNDNKDTKLDEMNLRLEKLKRQLKKSAIKLKDMQRAVQTFELEIEQMEADIVTCDEEIQKVRDSIEEYKASANNMREELNTIEDAMNEAKEELETENRVLNAHNDEFNDLCALHDRKSAELVELNLRIQKITHDAERFQKERQTSEQTVRDLEAQNEWIADEKQLFGQPGSAYDYNNISLADVRKQLQQLSSNHEKMRKQINVRVMNMIDNVEKKEASLKEMLSTVQKDKQKIEDTIVTLENYKMEALEKTYRKVNRDFAEIFGDLLDGNTCKLQAPEGKLISDGLEVKVCLGGVWKQSLTELSGGQRSLIALSLILSLLQFKPAPMYILDEVDAALDLSHTQNIGSLLRTRFKGSQFLVVSLKDGMFNNANVLFKTRFKDGTSVVERTTPYRQEASRKRGRNDKENRPVIAST</sequence>
<dbReference type="CDD" id="cd03273">
    <property type="entry name" value="ABC_SMC2_euk"/>
    <property type="match status" value="1"/>
</dbReference>
<evidence type="ECO:0000256" key="1">
    <source>
        <dbReference type="ARBA" id="ARBA00004123"/>
    </source>
</evidence>
<dbReference type="GO" id="GO:0005634">
    <property type="term" value="C:nucleus"/>
    <property type="evidence" value="ECO:0007669"/>
    <property type="project" value="UniProtKB-SubCell"/>
</dbReference>
<evidence type="ECO:0000256" key="13">
    <source>
        <dbReference type="SAM" id="MobiDB-lite"/>
    </source>
</evidence>
<dbReference type="PANTHER" id="PTHR43977">
    <property type="entry name" value="STRUCTURAL MAINTENANCE OF CHROMOSOMES PROTEIN 3"/>
    <property type="match status" value="1"/>
</dbReference>
<evidence type="ECO:0000256" key="12">
    <source>
        <dbReference type="SAM" id="Coils"/>
    </source>
</evidence>
<dbReference type="GO" id="GO:0051301">
    <property type="term" value="P:cell division"/>
    <property type="evidence" value="ECO:0007669"/>
    <property type="project" value="UniProtKB-KW"/>
</dbReference>
<evidence type="ECO:0000256" key="7">
    <source>
        <dbReference type="ARBA" id="ARBA00023054"/>
    </source>
</evidence>
<evidence type="ECO:0000256" key="4">
    <source>
        <dbReference type="ARBA" id="ARBA00022741"/>
    </source>
</evidence>
<dbReference type="Proteomes" id="UP000650833">
    <property type="component" value="Unassembled WGS sequence"/>
</dbReference>
<feature type="coiled-coil region" evidence="12">
    <location>
        <begin position="740"/>
        <end position="939"/>
    </location>
</feature>
<evidence type="ECO:0000256" key="5">
    <source>
        <dbReference type="ARBA" id="ARBA00022776"/>
    </source>
</evidence>
<evidence type="ECO:0000256" key="3">
    <source>
        <dbReference type="ARBA" id="ARBA00022618"/>
    </source>
</evidence>
<dbReference type="SMART" id="SM00968">
    <property type="entry name" value="SMC_hinge"/>
    <property type="match status" value="1"/>
</dbReference>
<evidence type="ECO:0000313" key="16">
    <source>
        <dbReference type="Proteomes" id="UP000650833"/>
    </source>
</evidence>
<name>A0A8H7UM11_9FUNG</name>
<dbReference type="SUPFAM" id="SSF75553">
    <property type="entry name" value="Smc hinge domain"/>
    <property type="match status" value="1"/>
</dbReference>
<dbReference type="Pfam" id="PF06470">
    <property type="entry name" value="SMC_hinge"/>
    <property type="match status" value="1"/>
</dbReference>
<dbReference type="InterPro" id="IPR027417">
    <property type="entry name" value="P-loop_NTPase"/>
</dbReference>
<keyword evidence="8" id="KW-0226">DNA condensation</keyword>
<keyword evidence="5" id="KW-0498">Mitosis</keyword>
<organism evidence="15 16">
    <name type="scientific">Mucor plumbeus</name>
    <dbReference type="NCBI Taxonomy" id="97098"/>
    <lineage>
        <taxon>Eukaryota</taxon>
        <taxon>Fungi</taxon>
        <taxon>Fungi incertae sedis</taxon>
        <taxon>Mucoromycota</taxon>
        <taxon>Mucoromycotina</taxon>
        <taxon>Mucoromycetes</taxon>
        <taxon>Mucorales</taxon>
        <taxon>Mucorineae</taxon>
        <taxon>Mucoraceae</taxon>
        <taxon>Mucor</taxon>
    </lineage>
</organism>
<evidence type="ECO:0000256" key="11">
    <source>
        <dbReference type="PIRNR" id="PIRNR005719"/>
    </source>
</evidence>
<dbReference type="OrthoDB" id="10255539at2759"/>
<dbReference type="GO" id="GO:0007076">
    <property type="term" value="P:mitotic chromosome condensation"/>
    <property type="evidence" value="ECO:0007669"/>
    <property type="project" value="UniProtKB-ARBA"/>
</dbReference>
<protein>
    <recommendedName>
        <fullName evidence="11">Structural maintenance of chromosomes protein</fullName>
    </recommendedName>
</protein>
<evidence type="ECO:0000256" key="10">
    <source>
        <dbReference type="ARBA" id="ARBA00023306"/>
    </source>
</evidence>
<evidence type="ECO:0000259" key="14">
    <source>
        <dbReference type="SMART" id="SM00968"/>
    </source>
</evidence>
<proteinExistence type="inferred from homology"/>
<keyword evidence="6" id="KW-0067">ATP-binding</keyword>
<dbReference type="InterPro" id="IPR024704">
    <property type="entry name" value="SMC"/>
</dbReference>
<feature type="region of interest" description="Disordered" evidence="13">
    <location>
        <begin position="1171"/>
        <end position="1198"/>
    </location>
</feature>
<gene>
    <name evidence="15" type="ORF">INT46_010202</name>
</gene>
<dbReference type="Pfam" id="PF02463">
    <property type="entry name" value="SMC_N"/>
    <property type="match status" value="2"/>
</dbReference>
<feature type="compositionally biased region" description="Basic and acidic residues" evidence="13">
    <location>
        <begin position="1179"/>
        <end position="1192"/>
    </location>
</feature>
<dbReference type="Gene3D" id="3.40.50.300">
    <property type="entry name" value="P-loop containing nucleotide triphosphate hydrolases"/>
    <property type="match status" value="2"/>
</dbReference>
<keyword evidence="10" id="KW-0131">Cell cycle</keyword>
<evidence type="ECO:0000256" key="9">
    <source>
        <dbReference type="ARBA" id="ARBA00023242"/>
    </source>
</evidence>
<feature type="coiled-coil region" evidence="12">
    <location>
        <begin position="964"/>
        <end position="1013"/>
    </location>
</feature>
<dbReference type="InterPro" id="IPR036277">
    <property type="entry name" value="SMC_hinge_sf"/>
</dbReference>
<keyword evidence="16" id="KW-1185">Reference proteome</keyword>
<comment type="caution">
    <text evidence="15">The sequence shown here is derived from an EMBL/GenBank/DDBJ whole genome shotgun (WGS) entry which is preliminary data.</text>
</comment>
<accession>A0A8H7UM11</accession>
<keyword evidence="9 11" id="KW-0539">Nucleus</keyword>
<dbReference type="GO" id="GO:0005524">
    <property type="term" value="F:ATP binding"/>
    <property type="evidence" value="ECO:0007669"/>
    <property type="project" value="UniProtKB-KW"/>
</dbReference>
<feature type="domain" description="SMC hinge" evidence="14">
    <location>
        <begin position="521"/>
        <end position="642"/>
    </location>
</feature>
<dbReference type="AlphaFoldDB" id="A0A8H7UM11"/>
<dbReference type="Gene3D" id="3.30.70.1620">
    <property type="match status" value="1"/>
</dbReference>
<feature type="coiled-coil region" evidence="12">
    <location>
        <begin position="260"/>
        <end position="374"/>
    </location>
</feature>
<dbReference type="Gene3D" id="1.10.287.1490">
    <property type="match status" value="1"/>
</dbReference>
<evidence type="ECO:0000256" key="6">
    <source>
        <dbReference type="ARBA" id="ARBA00022840"/>
    </source>
</evidence>
<evidence type="ECO:0000313" key="15">
    <source>
        <dbReference type="EMBL" id="KAG2191016.1"/>
    </source>
</evidence>
<evidence type="ECO:0000256" key="8">
    <source>
        <dbReference type="ARBA" id="ARBA00023067"/>
    </source>
</evidence>
<keyword evidence="3" id="KW-0132">Cell division</keyword>
<dbReference type="FunFam" id="3.40.50.300:FF:000385">
    <property type="entry name" value="Structural maintenance of chromosomes 2"/>
    <property type="match status" value="1"/>
</dbReference>
<dbReference type="InterPro" id="IPR003395">
    <property type="entry name" value="RecF/RecN/SMC_N"/>
</dbReference>
<dbReference type="GO" id="GO:0016887">
    <property type="term" value="F:ATP hydrolysis activity"/>
    <property type="evidence" value="ECO:0007669"/>
    <property type="project" value="InterPro"/>
</dbReference>
<keyword evidence="4" id="KW-0547">Nucleotide-binding</keyword>
<dbReference type="Gene3D" id="1.20.1060.20">
    <property type="match status" value="1"/>
</dbReference>
<reference evidence="15" key="1">
    <citation type="submission" date="2020-12" db="EMBL/GenBank/DDBJ databases">
        <title>Metabolic potential, ecology and presence of endohyphal bacteria is reflected in genomic diversity of Mucoromycotina.</title>
        <authorList>
            <person name="Muszewska A."/>
            <person name="Okrasinska A."/>
            <person name="Steczkiewicz K."/>
            <person name="Drgas O."/>
            <person name="Orlowska M."/>
            <person name="Perlinska-Lenart U."/>
            <person name="Aleksandrzak-Piekarczyk T."/>
            <person name="Szatraj K."/>
            <person name="Zielenkiewicz U."/>
            <person name="Pilsyk S."/>
            <person name="Malc E."/>
            <person name="Mieczkowski P."/>
            <person name="Kruszewska J.S."/>
            <person name="Biernat P."/>
            <person name="Pawlowska J."/>
        </authorList>
    </citation>
    <scope>NUCLEOTIDE SEQUENCE</scope>
    <source>
        <strain evidence="15">CBS 226.32</strain>
    </source>
</reference>
<evidence type="ECO:0000256" key="2">
    <source>
        <dbReference type="ARBA" id="ARBA00005231"/>
    </source>
</evidence>
<dbReference type="PIRSF" id="PIRSF005719">
    <property type="entry name" value="SMC"/>
    <property type="match status" value="1"/>
</dbReference>
<comment type="subcellular location">
    <subcellularLocation>
        <location evidence="1 11">Nucleus</location>
    </subcellularLocation>
</comment>
<dbReference type="SUPFAM" id="SSF52540">
    <property type="entry name" value="P-loop containing nucleoside triphosphate hydrolases"/>
    <property type="match status" value="1"/>
</dbReference>
<dbReference type="InterPro" id="IPR010935">
    <property type="entry name" value="SMC_hinge"/>
</dbReference>
<dbReference type="GO" id="GO:0005694">
    <property type="term" value="C:chromosome"/>
    <property type="evidence" value="ECO:0007669"/>
    <property type="project" value="InterPro"/>
</dbReference>
<dbReference type="FunFam" id="3.40.50.300:FF:000278">
    <property type="entry name" value="Structural maintenance of chromosomes 2"/>
    <property type="match status" value="1"/>
</dbReference>
<feature type="coiled-coil region" evidence="12">
    <location>
        <begin position="452"/>
        <end position="510"/>
    </location>
</feature>
<keyword evidence="7 12" id="KW-0175">Coiled coil</keyword>
<dbReference type="EMBL" id="JAEPRC010000878">
    <property type="protein sequence ID" value="KAG2191016.1"/>
    <property type="molecule type" value="Genomic_DNA"/>
</dbReference>
<comment type="similarity">
    <text evidence="2">Belongs to the SMC family. SMC2 subfamily.</text>
</comment>